<protein>
    <submittedName>
        <fullName evidence="1">Uncharacterized protein</fullName>
    </submittedName>
</protein>
<gene>
    <name evidence="1" type="ORF">Scep_009405</name>
</gene>
<comment type="caution">
    <text evidence="1">The sequence shown here is derived from an EMBL/GenBank/DDBJ whole genome shotgun (WGS) entry which is preliminary data.</text>
</comment>
<evidence type="ECO:0000313" key="2">
    <source>
        <dbReference type="Proteomes" id="UP001419268"/>
    </source>
</evidence>
<accession>A0AAP0JTS7</accession>
<keyword evidence="2" id="KW-1185">Reference proteome</keyword>
<sequence length="65" mass="7449">MHSSRDSPKRPLSLMSSLISSPWVYDCWGWSIIKDSCGQTPCLVIKLKPLYNCKNLPFFILIFVS</sequence>
<proteinExistence type="predicted"/>
<dbReference type="Proteomes" id="UP001419268">
    <property type="component" value="Unassembled WGS sequence"/>
</dbReference>
<dbReference type="AlphaFoldDB" id="A0AAP0JTS7"/>
<evidence type="ECO:0000313" key="1">
    <source>
        <dbReference type="EMBL" id="KAK9139724.1"/>
    </source>
</evidence>
<name>A0AAP0JTS7_9MAGN</name>
<reference evidence="1 2" key="1">
    <citation type="submission" date="2024-01" db="EMBL/GenBank/DDBJ databases">
        <title>Genome assemblies of Stephania.</title>
        <authorList>
            <person name="Yang L."/>
        </authorList>
    </citation>
    <scope>NUCLEOTIDE SEQUENCE [LARGE SCALE GENOMIC DNA]</scope>
    <source>
        <strain evidence="1">JXDWG</strain>
        <tissue evidence="1">Leaf</tissue>
    </source>
</reference>
<organism evidence="1 2">
    <name type="scientific">Stephania cephalantha</name>
    <dbReference type="NCBI Taxonomy" id="152367"/>
    <lineage>
        <taxon>Eukaryota</taxon>
        <taxon>Viridiplantae</taxon>
        <taxon>Streptophyta</taxon>
        <taxon>Embryophyta</taxon>
        <taxon>Tracheophyta</taxon>
        <taxon>Spermatophyta</taxon>
        <taxon>Magnoliopsida</taxon>
        <taxon>Ranunculales</taxon>
        <taxon>Menispermaceae</taxon>
        <taxon>Menispermoideae</taxon>
        <taxon>Cissampelideae</taxon>
        <taxon>Stephania</taxon>
    </lineage>
</organism>
<dbReference type="EMBL" id="JBBNAG010000004">
    <property type="protein sequence ID" value="KAK9139724.1"/>
    <property type="molecule type" value="Genomic_DNA"/>
</dbReference>